<sequence length="42" mass="4809">MRGVLALPYWGLRGIELVQPGIKRTTTRTCNEFLDMCLIKLT</sequence>
<dbReference type="EMBL" id="HACA01015363">
    <property type="protein sequence ID" value="CDW32724.1"/>
    <property type="molecule type" value="Transcribed_RNA"/>
</dbReference>
<protein>
    <submittedName>
        <fullName evidence="1">Uncharacterized protein</fullName>
    </submittedName>
</protein>
<accession>A0A0K2U344</accession>
<proteinExistence type="predicted"/>
<organism evidence="1">
    <name type="scientific">Lepeophtheirus salmonis</name>
    <name type="common">Salmon louse</name>
    <name type="synonym">Caligus salmonis</name>
    <dbReference type="NCBI Taxonomy" id="72036"/>
    <lineage>
        <taxon>Eukaryota</taxon>
        <taxon>Metazoa</taxon>
        <taxon>Ecdysozoa</taxon>
        <taxon>Arthropoda</taxon>
        <taxon>Crustacea</taxon>
        <taxon>Multicrustacea</taxon>
        <taxon>Hexanauplia</taxon>
        <taxon>Copepoda</taxon>
        <taxon>Siphonostomatoida</taxon>
        <taxon>Caligidae</taxon>
        <taxon>Lepeophtheirus</taxon>
    </lineage>
</organism>
<reference evidence="1" key="1">
    <citation type="submission" date="2014-05" db="EMBL/GenBank/DDBJ databases">
        <authorList>
            <person name="Chronopoulou M."/>
        </authorList>
    </citation>
    <scope>NUCLEOTIDE SEQUENCE</scope>
    <source>
        <tissue evidence="1">Whole organism</tissue>
    </source>
</reference>
<dbReference type="AlphaFoldDB" id="A0A0K2U344"/>
<name>A0A0K2U344_LEPSM</name>
<evidence type="ECO:0000313" key="1">
    <source>
        <dbReference type="EMBL" id="CDW32724.1"/>
    </source>
</evidence>